<evidence type="ECO:0000256" key="4">
    <source>
        <dbReference type="ARBA" id="ARBA00022737"/>
    </source>
</evidence>
<evidence type="ECO:0000256" key="2">
    <source>
        <dbReference type="ARBA" id="ARBA00022679"/>
    </source>
</evidence>
<organism evidence="12 13">
    <name type="scientific">Tripterygium wilfordii</name>
    <name type="common">Thunder God vine</name>
    <dbReference type="NCBI Taxonomy" id="458696"/>
    <lineage>
        <taxon>Eukaryota</taxon>
        <taxon>Viridiplantae</taxon>
        <taxon>Streptophyta</taxon>
        <taxon>Embryophyta</taxon>
        <taxon>Tracheophyta</taxon>
        <taxon>Spermatophyta</taxon>
        <taxon>Magnoliopsida</taxon>
        <taxon>eudicotyledons</taxon>
        <taxon>Gunneridae</taxon>
        <taxon>Pentapetalae</taxon>
        <taxon>rosids</taxon>
        <taxon>fabids</taxon>
        <taxon>Celastrales</taxon>
        <taxon>Celastraceae</taxon>
        <taxon>Tripterygium</taxon>
    </lineage>
</organism>
<dbReference type="SUPFAM" id="SSF56112">
    <property type="entry name" value="Protein kinase-like (PK-like)"/>
    <property type="match status" value="1"/>
</dbReference>
<proteinExistence type="predicted"/>
<dbReference type="PANTHER" id="PTHR47973">
    <property type="entry name" value="CYSTEINE-RICH RECEPTOR-LIKE PROTEIN KINASE 3"/>
    <property type="match status" value="1"/>
</dbReference>
<dbReference type="InterPro" id="IPR011009">
    <property type="entry name" value="Kinase-like_dom_sf"/>
</dbReference>
<dbReference type="EMBL" id="JAAARO010000006">
    <property type="protein sequence ID" value="KAF5746878.1"/>
    <property type="molecule type" value="Genomic_DNA"/>
</dbReference>
<evidence type="ECO:0000256" key="8">
    <source>
        <dbReference type="ARBA" id="ARBA00023170"/>
    </source>
</evidence>
<evidence type="ECO:0000259" key="11">
    <source>
        <dbReference type="PROSITE" id="PS51473"/>
    </source>
</evidence>
<keyword evidence="5" id="KW-0547">Nucleotide-binding</keyword>
<reference evidence="12 13" key="1">
    <citation type="journal article" date="2020" name="Nat. Commun.">
        <title>Genome of Tripterygium wilfordii and identification of cytochrome P450 involved in triptolide biosynthesis.</title>
        <authorList>
            <person name="Tu L."/>
            <person name="Su P."/>
            <person name="Zhang Z."/>
            <person name="Gao L."/>
            <person name="Wang J."/>
            <person name="Hu T."/>
            <person name="Zhou J."/>
            <person name="Zhang Y."/>
            <person name="Zhao Y."/>
            <person name="Liu Y."/>
            <person name="Song Y."/>
            <person name="Tong Y."/>
            <person name="Lu Y."/>
            <person name="Yang J."/>
            <person name="Xu C."/>
            <person name="Jia M."/>
            <person name="Peters R.J."/>
            <person name="Huang L."/>
            <person name="Gao W."/>
        </authorList>
    </citation>
    <scope>NUCLEOTIDE SEQUENCE [LARGE SCALE GENOMIC DNA]</scope>
    <source>
        <strain evidence="13">cv. XIE 37</strain>
        <tissue evidence="12">Leaf</tissue>
    </source>
</reference>
<evidence type="ECO:0000256" key="7">
    <source>
        <dbReference type="ARBA" id="ARBA00022840"/>
    </source>
</evidence>
<feature type="transmembrane region" description="Helical" evidence="9">
    <location>
        <begin position="200"/>
        <end position="225"/>
    </location>
</feature>
<dbReference type="InterPro" id="IPR052059">
    <property type="entry name" value="CR_Ser/Thr_kinase"/>
</dbReference>
<keyword evidence="6" id="KW-0418">Kinase</keyword>
<dbReference type="GO" id="GO:0005524">
    <property type="term" value="F:ATP binding"/>
    <property type="evidence" value="ECO:0007669"/>
    <property type="project" value="UniProtKB-KW"/>
</dbReference>
<dbReference type="FunFam" id="3.30.200.20:FF:000177">
    <property type="entry name" value="Cysteine-rich receptor-like protein kinase 2"/>
    <property type="match status" value="1"/>
</dbReference>
<keyword evidence="9" id="KW-0472">Membrane</keyword>
<dbReference type="Pfam" id="PF07714">
    <property type="entry name" value="PK_Tyr_Ser-Thr"/>
    <property type="match status" value="1"/>
</dbReference>
<dbReference type="InterPro" id="IPR002902">
    <property type="entry name" value="GNK2"/>
</dbReference>
<evidence type="ECO:0008006" key="14">
    <source>
        <dbReference type="Google" id="ProtNLM"/>
    </source>
</evidence>
<keyword evidence="4" id="KW-0677">Repeat</keyword>
<keyword evidence="13" id="KW-1185">Reference proteome</keyword>
<dbReference type="Proteomes" id="UP000593562">
    <property type="component" value="Unassembled WGS sequence"/>
</dbReference>
<keyword evidence="9" id="KW-1133">Transmembrane helix</keyword>
<evidence type="ECO:0000259" key="10">
    <source>
        <dbReference type="PROSITE" id="PS50011"/>
    </source>
</evidence>
<evidence type="ECO:0000313" key="12">
    <source>
        <dbReference type="EMBL" id="KAF5746878.1"/>
    </source>
</evidence>
<keyword evidence="2" id="KW-0808">Transferase</keyword>
<dbReference type="InParanoid" id="A0A7J7DKP6"/>
<dbReference type="Gene3D" id="3.30.430.20">
    <property type="entry name" value="Gnk2 domain, C-X8-C-X2-C motif"/>
    <property type="match status" value="2"/>
</dbReference>
<evidence type="ECO:0000313" key="13">
    <source>
        <dbReference type="Proteomes" id="UP000593562"/>
    </source>
</evidence>
<gene>
    <name evidence="12" type="ORF">HS088_TW06G01054</name>
</gene>
<dbReference type="InterPro" id="IPR038408">
    <property type="entry name" value="GNK2_sf"/>
</dbReference>
<protein>
    <recommendedName>
        <fullName evidence="14">Cysteine-rich receptor-like protein kinase 42</fullName>
    </recommendedName>
</protein>
<evidence type="ECO:0000256" key="1">
    <source>
        <dbReference type="ARBA" id="ARBA00022527"/>
    </source>
</evidence>
<feature type="domain" description="Gnk2-homologous" evidence="11">
    <location>
        <begin position="83"/>
        <end position="183"/>
    </location>
</feature>
<dbReference type="Gene3D" id="3.30.200.20">
    <property type="entry name" value="Phosphorylase Kinase, domain 1"/>
    <property type="match status" value="1"/>
</dbReference>
<dbReference type="Pfam" id="PF01657">
    <property type="entry name" value="Stress-antifung"/>
    <property type="match status" value="2"/>
</dbReference>
<evidence type="ECO:0000256" key="3">
    <source>
        <dbReference type="ARBA" id="ARBA00022729"/>
    </source>
</evidence>
<evidence type="ECO:0000256" key="6">
    <source>
        <dbReference type="ARBA" id="ARBA00022777"/>
    </source>
</evidence>
<dbReference type="FunFam" id="3.30.430.20:FF:000015">
    <property type="entry name" value="Cysteine-rich receptor-like protein kinase 3"/>
    <property type="match status" value="1"/>
</dbReference>
<accession>A0A7J7DKP6</accession>
<dbReference type="AlphaFoldDB" id="A0A7J7DKP6"/>
<dbReference type="FunCoup" id="A0A7J7DKP6">
    <property type="interactions" value="494"/>
</dbReference>
<keyword evidence="7" id="KW-0067">ATP-binding</keyword>
<evidence type="ECO:0000256" key="5">
    <source>
        <dbReference type="ARBA" id="ARBA00022741"/>
    </source>
</evidence>
<dbReference type="CDD" id="cd23509">
    <property type="entry name" value="Gnk2-like"/>
    <property type="match status" value="2"/>
</dbReference>
<sequence>MQTLSQIVSTNHFVTYSIPDSPLPMFGLIQCHHDLSQTDCLLCYAATRIRLPRCLPSPSAAIFLDGCFLRYDTYSFYNESVSNSLNKVKCGTENATQAGGMGFVRSVEYAVGNVTSIAVENNGFGVVSVERVYALAQCWESVGIDGCRECLKKAGEAAKGCVPRREGRGMNAGCYLRYSTEKFYNDGREAGLHSHGMSGLGIIVAIALASVAFLMLSLFAAYAGYARLSKRKEGHKNLGRFSGSIHKSSPNFKYEILEKATDYFNLSRKIGQGGAGSVYMGTLPDGQTVAVKRLVFNTRQWVDEFFNEVNLISGIQHKNLVKLLGCSIEGPESLLVYEYVPNRSLDQFLFGNWLLFA</sequence>
<dbReference type="FunFam" id="3.30.430.20:FF:000029">
    <property type="entry name" value="Cysteine-rich receptor-like protein kinase 42"/>
    <property type="match status" value="1"/>
</dbReference>
<keyword evidence="8" id="KW-0675">Receptor</keyword>
<dbReference type="PROSITE" id="PS50011">
    <property type="entry name" value="PROTEIN_KINASE_DOM"/>
    <property type="match status" value="1"/>
</dbReference>
<dbReference type="InterPro" id="IPR001245">
    <property type="entry name" value="Ser-Thr/Tyr_kinase_cat_dom"/>
</dbReference>
<comment type="caution">
    <text evidence="12">The sequence shown here is derived from an EMBL/GenBank/DDBJ whole genome shotgun (WGS) entry which is preliminary data.</text>
</comment>
<feature type="domain" description="Protein kinase" evidence="10">
    <location>
        <begin position="264"/>
        <end position="357"/>
    </location>
</feature>
<keyword evidence="1" id="KW-0723">Serine/threonine-protein kinase</keyword>
<dbReference type="PROSITE" id="PS51473">
    <property type="entry name" value="GNK2"/>
    <property type="match status" value="2"/>
</dbReference>
<dbReference type="InterPro" id="IPR000719">
    <property type="entry name" value="Prot_kinase_dom"/>
</dbReference>
<keyword evidence="9" id="KW-0812">Transmembrane</keyword>
<feature type="domain" description="Gnk2-homologous" evidence="11">
    <location>
        <begin position="1"/>
        <end position="76"/>
    </location>
</feature>
<dbReference type="GO" id="GO:0004674">
    <property type="term" value="F:protein serine/threonine kinase activity"/>
    <property type="evidence" value="ECO:0007669"/>
    <property type="project" value="UniProtKB-KW"/>
</dbReference>
<name>A0A7J7DKP6_TRIWF</name>
<keyword evidence="3" id="KW-0732">Signal</keyword>
<evidence type="ECO:0000256" key="9">
    <source>
        <dbReference type="SAM" id="Phobius"/>
    </source>
</evidence>